<name>A0A177EJ74_9MICR</name>
<evidence type="ECO:0000256" key="1">
    <source>
        <dbReference type="SAM" id="MobiDB-lite"/>
    </source>
</evidence>
<dbReference type="OrthoDB" id="2187965at2759"/>
<dbReference type="EMBL" id="LTDL01000014">
    <property type="protein sequence ID" value="OAG31918.1"/>
    <property type="molecule type" value="Genomic_DNA"/>
</dbReference>
<sequence length="197" mass="22552">MNWKPSVIKTHSKTKPADPQSRTRLLFQASHPLTDHKLTTVFAGAAAPQRLATRPVLLVNFYRNELLIRDTETDIVPNFLQNRKTLQVAVTDSEVSFNDISSAIKESMRMEKVIVQKLEQNEPVEQSEYLVTPENAKFVVGKHRLLGEILKAQRKAERLKPQGILRIQKSLELFIRKLCKLKVLAERLALVDCLKLF</sequence>
<reference evidence="2 3" key="1">
    <citation type="submission" date="2016-02" db="EMBL/GenBank/DDBJ databases">
        <title>Discovery of a natural microsporidian pathogen with a broad tissue tropism in Caenorhabditis elegans.</title>
        <authorList>
            <person name="Luallen R.J."/>
            <person name="Reinke A.W."/>
            <person name="Tong L."/>
            <person name="Botts M.R."/>
            <person name="Felix M.-A."/>
            <person name="Troemel E.R."/>
        </authorList>
    </citation>
    <scope>NUCLEOTIDE SEQUENCE [LARGE SCALE GENOMIC DNA]</scope>
    <source>
        <strain evidence="2 3">JUm2807</strain>
    </source>
</reference>
<evidence type="ECO:0000313" key="2">
    <source>
        <dbReference type="EMBL" id="OAG31918.1"/>
    </source>
</evidence>
<organism evidence="2 3">
    <name type="scientific">Nematocida displodere</name>
    <dbReference type="NCBI Taxonomy" id="1805483"/>
    <lineage>
        <taxon>Eukaryota</taxon>
        <taxon>Fungi</taxon>
        <taxon>Fungi incertae sedis</taxon>
        <taxon>Microsporidia</taxon>
        <taxon>Nematocida</taxon>
    </lineage>
</organism>
<protein>
    <submittedName>
        <fullName evidence="2">Uncharacterized protein</fullName>
    </submittedName>
</protein>
<dbReference type="Proteomes" id="UP000185944">
    <property type="component" value="Unassembled WGS sequence"/>
</dbReference>
<comment type="caution">
    <text evidence="2">The sequence shown here is derived from an EMBL/GenBank/DDBJ whole genome shotgun (WGS) entry which is preliminary data.</text>
</comment>
<accession>A0A177EJ74</accession>
<dbReference type="AlphaFoldDB" id="A0A177EJ74"/>
<evidence type="ECO:0000313" key="3">
    <source>
        <dbReference type="Proteomes" id="UP000185944"/>
    </source>
</evidence>
<feature type="region of interest" description="Disordered" evidence="1">
    <location>
        <begin position="1"/>
        <end position="20"/>
    </location>
</feature>
<dbReference type="VEuPathDB" id="MicrosporidiaDB:NEDG_00393"/>
<keyword evidence="3" id="KW-1185">Reference proteome</keyword>
<dbReference type="RefSeq" id="XP_067545519.1">
    <property type="nucleotide sequence ID" value="XM_067687811.1"/>
</dbReference>
<gene>
    <name evidence="2" type="ORF">NEDG_00393</name>
</gene>
<proteinExistence type="predicted"/>
<dbReference type="GeneID" id="93646743"/>